<evidence type="ECO:0000313" key="3">
    <source>
        <dbReference type="Proteomes" id="UP000030466"/>
    </source>
</evidence>
<dbReference type="PANTHER" id="PTHR36932:SF1">
    <property type="entry name" value="CAPSULAR POLYSACCHARIDE BIOSYNTHESIS PROTEIN"/>
    <property type="match status" value="1"/>
</dbReference>
<protein>
    <submittedName>
        <fullName evidence="2">Coenzyme F390 synthetase</fullName>
    </submittedName>
</protein>
<dbReference type="AlphaFoldDB" id="A0A0A6VV46"/>
<evidence type="ECO:0000256" key="1">
    <source>
        <dbReference type="SAM" id="MobiDB-lite"/>
    </source>
</evidence>
<sequence>MWWDARRAHRTGPEALRRRQRERLAELVAFARGHSAYYRRLYQGLPERVEDVTSLPVTDKRQLMAHFDEVATDPAVTLAAVQEFVADPTRIGERFAGRYLVATTAGTTGTRGLFVLDDRYRAVTSGMMARLSAGWLSGRDLVRLTVRGGRFAAFVATGGHFLAVATSTREMRERPRRHRRLRILSIHRPLPELVAELNAFGPLMLGAYASVLRLLASEQEAGRLRLRPVLVLSTAEGLPPDERTRIERAFGAPVREVYGCTEIGYAASSCARGWLHLVEDWVVLEPVDAEHRPVPPGTVSHTVLMTNLANRVQPIIRYDVGDRILMKPEPCGCGNPAPALRVQGRASDVLAFPDDDGRGLVAVPPLALGTVIDRVPGVELFQVVQTAPAGLRVRLLPAAGEDPEQVWAAALSAVTDLLGDLGLGHVAVDRAPEAPQQSTGGKYRTVVPLPAP</sequence>
<gene>
    <name evidence="2" type="ORF">GY22_03890</name>
</gene>
<dbReference type="Proteomes" id="UP000030466">
    <property type="component" value="Unassembled WGS sequence"/>
</dbReference>
<reference evidence="2 3" key="1">
    <citation type="journal article" date="2003" name="Int. J. Syst. Evol. Microbiol.">
        <title>Kocuria polaris sp. nov., an orange-pigmented psychrophilic bacterium isolated from an Antarctic cyanobacterial mat sample.</title>
        <authorList>
            <person name="Reddy G.S."/>
            <person name="Prakash J.S."/>
            <person name="Prabahar V."/>
            <person name="Matsumoto G.I."/>
            <person name="Stackebrandt E."/>
            <person name="Shivaji S."/>
        </authorList>
    </citation>
    <scope>NUCLEOTIDE SEQUENCE [LARGE SCALE GENOMIC DNA]</scope>
    <source>
        <strain evidence="2 3">CMS 76or</strain>
    </source>
</reference>
<evidence type="ECO:0000313" key="2">
    <source>
        <dbReference type="EMBL" id="KHD98466.1"/>
    </source>
</evidence>
<dbReference type="OrthoDB" id="580775at2"/>
<organism evidence="2 3">
    <name type="scientific">Kocuria rosea subsp. polaris</name>
    <dbReference type="NCBI Taxonomy" id="136273"/>
    <lineage>
        <taxon>Bacteria</taxon>
        <taxon>Bacillati</taxon>
        <taxon>Actinomycetota</taxon>
        <taxon>Actinomycetes</taxon>
        <taxon>Micrococcales</taxon>
        <taxon>Micrococcaceae</taxon>
        <taxon>Kocuria</taxon>
    </lineage>
</organism>
<dbReference type="InterPro" id="IPR053158">
    <property type="entry name" value="CapK_Type1_Caps_Biosynth"/>
</dbReference>
<dbReference type="Gene3D" id="3.40.50.12780">
    <property type="entry name" value="N-terminal domain of ligase-like"/>
    <property type="match status" value="1"/>
</dbReference>
<dbReference type="EMBL" id="JSUH01000003">
    <property type="protein sequence ID" value="KHD98466.1"/>
    <property type="molecule type" value="Genomic_DNA"/>
</dbReference>
<accession>A0A0A6VV46</accession>
<keyword evidence="3" id="KW-1185">Reference proteome</keyword>
<feature type="region of interest" description="Disordered" evidence="1">
    <location>
        <begin position="430"/>
        <end position="452"/>
    </location>
</feature>
<comment type="caution">
    <text evidence="2">The sequence shown here is derived from an EMBL/GenBank/DDBJ whole genome shotgun (WGS) entry which is preliminary data.</text>
</comment>
<dbReference type="SUPFAM" id="SSF56801">
    <property type="entry name" value="Acetyl-CoA synthetase-like"/>
    <property type="match status" value="1"/>
</dbReference>
<proteinExistence type="predicted"/>
<dbReference type="InterPro" id="IPR042099">
    <property type="entry name" value="ANL_N_sf"/>
</dbReference>
<dbReference type="PANTHER" id="PTHR36932">
    <property type="entry name" value="CAPSULAR POLYSACCHARIDE BIOSYNTHESIS PROTEIN"/>
    <property type="match status" value="1"/>
</dbReference>
<name>A0A0A6VV46_KOCRO</name>